<proteinExistence type="predicted"/>
<evidence type="ECO:0000313" key="5">
    <source>
        <dbReference type="Proteomes" id="UP001275867"/>
    </source>
</evidence>
<evidence type="ECO:0000259" key="1">
    <source>
        <dbReference type="Pfam" id="PF03551"/>
    </source>
</evidence>
<evidence type="ECO:0000313" key="4">
    <source>
        <dbReference type="Proteomes" id="UP000077280"/>
    </source>
</evidence>
<organism evidence="2 5">
    <name type="scientific">Pediococcus parvulus</name>
    <dbReference type="NCBI Taxonomy" id="54062"/>
    <lineage>
        <taxon>Bacteria</taxon>
        <taxon>Bacillati</taxon>
        <taxon>Bacillota</taxon>
        <taxon>Bacilli</taxon>
        <taxon>Lactobacillales</taxon>
        <taxon>Lactobacillaceae</taxon>
        <taxon>Pediococcus</taxon>
    </lineage>
</organism>
<comment type="caution">
    <text evidence="2">The sequence shown here is derived from an EMBL/GenBank/DDBJ whole genome shotgun (WGS) entry which is preliminary data.</text>
</comment>
<feature type="domain" description="Transcription regulator PadR N-terminal" evidence="1">
    <location>
        <begin position="15"/>
        <end position="87"/>
    </location>
</feature>
<dbReference type="Gene3D" id="1.10.10.10">
    <property type="entry name" value="Winged helix-like DNA-binding domain superfamily/Winged helix DNA-binding domain"/>
    <property type="match status" value="1"/>
</dbReference>
<dbReference type="OrthoDB" id="9808017at2"/>
<accession>A0A176TLK1</accession>
<dbReference type="InterPro" id="IPR036388">
    <property type="entry name" value="WH-like_DNA-bd_sf"/>
</dbReference>
<dbReference type="PANTHER" id="PTHR33169">
    <property type="entry name" value="PADR-FAMILY TRANSCRIPTIONAL REGULATOR"/>
    <property type="match status" value="1"/>
</dbReference>
<evidence type="ECO:0000313" key="2">
    <source>
        <dbReference type="EMBL" id="MDV7694730.1"/>
    </source>
</evidence>
<dbReference type="EMBL" id="LXND01000021">
    <property type="protein sequence ID" value="OAD64816.1"/>
    <property type="molecule type" value="Genomic_DNA"/>
</dbReference>
<reference evidence="2" key="2">
    <citation type="submission" date="2019-10" db="EMBL/GenBank/DDBJ databases">
        <title>Malate fermentation in French cider.</title>
        <authorList>
            <person name="Cousin F.J."/>
            <person name="Medina Fernandez S."/>
            <person name="Misery B."/>
            <person name="Laplace J.-M."/>
            <person name="Cretenet M."/>
        </authorList>
    </citation>
    <scope>NUCLEOTIDE SEQUENCE</scope>
    <source>
        <strain evidence="2">UCMA15901</strain>
    </source>
</reference>
<dbReference type="EMBL" id="WERX01000023">
    <property type="protein sequence ID" value="MDV7694730.1"/>
    <property type="molecule type" value="Genomic_DNA"/>
</dbReference>
<dbReference type="GeneID" id="93384025"/>
<gene>
    <name evidence="3" type="ORF">A7K95_02750</name>
    <name evidence="2" type="ORF">GA842_07585</name>
</gene>
<dbReference type="InterPro" id="IPR052509">
    <property type="entry name" value="Metal_resp_DNA-bind_regulator"/>
</dbReference>
<protein>
    <submittedName>
        <fullName evidence="2">PadR family transcriptional regulator</fullName>
    </submittedName>
</protein>
<dbReference type="Proteomes" id="UP000077280">
    <property type="component" value="Unassembled WGS sequence"/>
</dbReference>
<keyword evidence="4" id="KW-1185">Reference proteome</keyword>
<name>A0A176TLK1_9LACO</name>
<dbReference type="InterPro" id="IPR036390">
    <property type="entry name" value="WH_DNA-bd_sf"/>
</dbReference>
<dbReference type="Proteomes" id="UP001275867">
    <property type="component" value="Unassembled WGS sequence"/>
</dbReference>
<dbReference type="Pfam" id="PF03551">
    <property type="entry name" value="PadR"/>
    <property type="match status" value="1"/>
</dbReference>
<reference evidence="3 4" key="1">
    <citation type="submission" date="2016-05" db="EMBL/GenBank/DDBJ databases">
        <title>Draft genome sequence of Pediococcus parvulus 2.6, a probiotic beta-glucan producer strain.</title>
        <authorList>
            <person name="Mohedano M.L."/>
            <person name="Perez-Ramos A."/>
            <person name="Duenas M.T."/>
            <person name="Lamontanara A."/>
            <person name="Orru L."/>
            <person name="Spano G."/>
            <person name="Capozzi V."/>
            <person name="Lopez P."/>
        </authorList>
    </citation>
    <scope>NUCLEOTIDE SEQUENCE [LARGE SCALE GENOMIC DNA]</scope>
    <source>
        <strain evidence="3 4">2.6</strain>
    </source>
</reference>
<dbReference type="RefSeq" id="WP_057784032.1">
    <property type="nucleotide sequence ID" value="NZ_BJWE01000008.1"/>
</dbReference>
<evidence type="ECO:0000313" key="3">
    <source>
        <dbReference type="EMBL" id="OAD64816.1"/>
    </source>
</evidence>
<sequence>MKQTQLIKGVLEGCVLAIVAQDEVYGYELIQSLHQHGFTTIAGGTLYPLLIKLEKNGALISKVKPSKDGPDRKYYSITPQGLQEFREFNQQWFQLKNHVDKILKEMDDE</sequence>
<dbReference type="PANTHER" id="PTHR33169:SF14">
    <property type="entry name" value="TRANSCRIPTIONAL REGULATOR RV3488"/>
    <property type="match status" value="1"/>
</dbReference>
<dbReference type="SUPFAM" id="SSF46785">
    <property type="entry name" value="Winged helix' DNA-binding domain"/>
    <property type="match status" value="1"/>
</dbReference>
<dbReference type="AlphaFoldDB" id="A0A176TLK1"/>
<dbReference type="InterPro" id="IPR005149">
    <property type="entry name" value="Tscrpt_reg_PadR_N"/>
</dbReference>